<name>A0A9Q9SUF1_MOOP1</name>
<evidence type="ECO:0000313" key="7">
    <source>
        <dbReference type="EMBL" id="WAN69849.1"/>
    </source>
</evidence>
<dbReference type="EMBL" id="CP017708">
    <property type="protein sequence ID" value="WAN69849.1"/>
    <property type="molecule type" value="Genomic_DNA"/>
</dbReference>
<dbReference type="Proteomes" id="UP000176944">
    <property type="component" value="Chromosome"/>
</dbReference>
<dbReference type="PANTHER" id="PTHR48182">
    <property type="entry name" value="PROTEIN SERAC1"/>
    <property type="match status" value="1"/>
</dbReference>
<evidence type="ECO:0000259" key="6">
    <source>
        <dbReference type="Pfam" id="PF03781"/>
    </source>
</evidence>
<evidence type="ECO:0000256" key="4">
    <source>
        <dbReference type="ARBA" id="ARBA00023136"/>
    </source>
</evidence>
<gene>
    <name evidence="7" type="ORF">BJP36_37790</name>
</gene>
<dbReference type="AlphaFoldDB" id="A0A9Q9SUF1"/>
<feature type="transmembrane region" description="Helical" evidence="5">
    <location>
        <begin position="523"/>
        <end position="545"/>
    </location>
</feature>
<protein>
    <submittedName>
        <fullName evidence="7">SUMF1/EgtB/PvdO family nonheme iron enzyme</fullName>
    </submittedName>
</protein>
<dbReference type="GO" id="GO:0016020">
    <property type="term" value="C:membrane"/>
    <property type="evidence" value="ECO:0007669"/>
    <property type="project" value="UniProtKB-SubCell"/>
</dbReference>
<evidence type="ECO:0000256" key="5">
    <source>
        <dbReference type="SAM" id="Phobius"/>
    </source>
</evidence>
<sequence>MTKLTGLIEISSHQDPLPSADVVFVHGLGGNAISTWHPKGKQDDDDFWPVWLGNDQLGLNIWSFGYDAEGTHWKNNSSMPLFDQASNLLDCLDIHDLGKRPLVFITHSLGGLLVKKMLSSALTFQKQAILKQTKGIVFLATPHTGSHLANLIDNIGVLAQTTVSVKELKAHHPQLRELNEWYRENVRSLGIATKVYYETQPVKGILVVDPDSANPGIEKVKPVALANNHIDLCKPESQNSQVYLGVRKFIKECLPIPSGGSTTLKPFCFEVVTVNKKGIIINRESQQADYFTKDLGDGVDLEMVYIPKGSFLMGSSKTESWSDYRERPAHQVSIQPFFLGKYQVTQAQWRAVVNNLPKVNRDLDPDPSEFKGDNRPVEQVNWFDAVEFCDRLSEYTGTEYRLPSEAEWEYACRAGTRTPFHYGQTITSRLANYNASDTYAEETKGEYQKETTPVGRFPPNSFGLYDMHGNVWEWCGDDYHDHYKGAPTDGSVWSKNFNPFYHYSMRGGSWNTIPGECRSAFRFYYSNVIVFNINVSIFTVVKVGFRVARVVA</sequence>
<dbReference type="InterPro" id="IPR052374">
    <property type="entry name" value="SERAC1"/>
</dbReference>
<comment type="subcellular location">
    <subcellularLocation>
        <location evidence="1">Endoplasmic reticulum</location>
    </subcellularLocation>
    <subcellularLocation>
        <location evidence="2">Membrane</location>
    </subcellularLocation>
</comment>
<reference evidence="7" key="2">
    <citation type="submission" date="2022-10" db="EMBL/GenBank/DDBJ databases">
        <authorList>
            <person name="Ngo T.-E."/>
        </authorList>
    </citation>
    <scope>NUCLEOTIDE SEQUENCE</scope>
    <source>
        <strain evidence="7">JHB</strain>
    </source>
</reference>
<reference evidence="7" key="1">
    <citation type="journal article" date="2017" name="Proc. Natl. Acad. Sci. U.S.A.">
        <title>Comparative genomics uncovers the prolific and distinctive metabolic potential of the cyanobacterial genus Moorea.</title>
        <authorList>
            <person name="Leao T."/>
            <person name="Castelao G."/>
            <person name="Korobeynikov A."/>
            <person name="Monroe E.A."/>
            <person name="Podell S."/>
            <person name="Glukhov E."/>
            <person name="Allen E.E."/>
            <person name="Gerwick W.H."/>
            <person name="Gerwick L."/>
        </authorList>
    </citation>
    <scope>NUCLEOTIDE SEQUENCE</scope>
    <source>
        <strain evidence="7">JHB</strain>
    </source>
</reference>
<dbReference type="Pfam" id="PF03781">
    <property type="entry name" value="FGE-sulfatase"/>
    <property type="match status" value="1"/>
</dbReference>
<dbReference type="Gene3D" id="3.40.50.1820">
    <property type="entry name" value="alpha/beta hydrolase"/>
    <property type="match status" value="1"/>
</dbReference>
<keyword evidence="4 5" id="KW-0472">Membrane</keyword>
<accession>A0A9Q9SUF1</accession>
<dbReference type="Gene3D" id="3.90.1580.10">
    <property type="entry name" value="paralog of FGE (formylglycine-generating enzyme)"/>
    <property type="match status" value="1"/>
</dbReference>
<dbReference type="PANTHER" id="PTHR48182:SF2">
    <property type="entry name" value="PROTEIN SERAC1"/>
    <property type="match status" value="1"/>
</dbReference>
<dbReference type="SUPFAM" id="SSF56436">
    <property type="entry name" value="C-type lectin-like"/>
    <property type="match status" value="1"/>
</dbReference>
<evidence type="ECO:0000256" key="3">
    <source>
        <dbReference type="ARBA" id="ARBA00022824"/>
    </source>
</evidence>
<keyword evidence="3" id="KW-0256">Endoplasmic reticulum</keyword>
<feature type="domain" description="Sulfatase-modifying factor enzyme-like" evidence="6">
    <location>
        <begin position="302"/>
        <end position="533"/>
    </location>
</feature>
<dbReference type="InterPro" id="IPR005532">
    <property type="entry name" value="SUMF_dom"/>
</dbReference>
<evidence type="ECO:0000256" key="1">
    <source>
        <dbReference type="ARBA" id="ARBA00004240"/>
    </source>
</evidence>
<keyword evidence="5" id="KW-1133">Transmembrane helix</keyword>
<evidence type="ECO:0000256" key="2">
    <source>
        <dbReference type="ARBA" id="ARBA00004370"/>
    </source>
</evidence>
<dbReference type="InterPro" id="IPR016187">
    <property type="entry name" value="CTDL_fold"/>
</dbReference>
<organism evidence="7">
    <name type="scientific">Moorena producens (strain JHB)</name>
    <dbReference type="NCBI Taxonomy" id="1454205"/>
    <lineage>
        <taxon>Bacteria</taxon>
        <taxon>Bacillati</taxon>
        <taxon>Cyanobacteriota</taxon>
        <taxon>Cyanophyceae</taxon>
        <taxon>Coleofasciculales</taxon>
        <taxon>Coleofasciculaceae</taxon>
        <taxon>Moorena</taxon>
    </lineage>
</organism>
<dbReference type="InterPro" id="IPR042095">
    <property type="entry name" value="SUMF_sf"/>
</dbReference>
<dbReference type="SUPFAM" id="SSF53474">
    <property type="entry name" value="alpha/beta-Hydrolases"/>
    <property type="match status" value="1"/>
</dbReference>
<proteinExistence type="predicted"/>
<dbReference type="InterPro" id="IPR029058">
    <property type="entry name" value="AB_hydrolase_fold"/>
</dbReference>
<keyword evidence="5" id="KW-0812">Transmembrane</keyword>